<evidence type="ECO:0000313" key="4">
    <source>
        <dbReference type="Proteomes" id="UP000267821"/>
    </source>
</evidence>
<evidence type="ECO:0000256" key="1">
    <source>
        <dbReference type="ARBA" id="ARBA00022679"/>
    </source>
</evidence>
<evidence type="ECO:0000256" key="2">
    <source>
        <dbReference type="SAM" id="MobiDB-lite"/>
    </source>
</evidence>
<organism evidence="3 4">
    <name type="scientific">Terfezia boudieri ATCC MYA-4762</name>
    <dbReference type="NCBI Taxonomy" id="1051890"/>
    <lineage>
        <taxon>Eukaryota</taxon>
        <taxon>Fungi</taxon>
        <taxon>Dikarya</taxon>
        <taxon>Ascomycota</taxon>
        <taxon>Pezizomycotina</taxon>
        <taxon>Pezizomycetes</taxon>
        <taxon>Pezizales</taxon>
        <taxon>Pezizaceae</taxon>
        <taxon>Terfezia</taxon>
    </lineage>
</organism>
<evidence type="ECO:0000313" key="3">
    <source>
        <dbReference type="EMBL" id="RPB29138.1"/>
    </source>
</evidence>
<feature type="region of interest" description="Disordered" evidence="2">
    <location>
        <begin position="189"/>
        <end position="220"/>
    </location>
</feature>
<feature type="compositionally biased region" description="Polar residues" evidence="2">
    <location>
        <begin position="11"/>
        <end position="28"/>
    </location>
</feature>
<proteinExistence type="predicted"/>
<dbReference type="GO" id="GO:0016740">
    <property type="term" value="F:transferase activity"/>
    <property type="evidence" value="ECO:0007669"/>
    <property type="project" value="UniProtKB-KW"/>
</dbReference>
<dbReference type="Proteomes" id="UP000267821">
    <property type="component" value="Unassembled WGS sequence"/>
</dbReference>
<protein>
    <submittedName>
        <fullName evidence="3">Uncharacterized protein</fullName>
    </submittedName>
</protein>
<sequence>MRAGILAAKNPTPSHTTTLSKPQLTTISLPLPRGKKQFTAPSSAPAPPLVAGPSKQAPQNTSDLIPPSVSQIDPDFLASLTLELREEILREYSSAAAEPPSPLPKGGGVASPRKGKGRKERQTLLLQSPKKVTEWGARSGISSRGSPGRSQPGTSSSPSGTRSGRPVSYDVQLRTLFTQYHHLNHPTLKGPTATITYTPIPRHPPTAPSSALAPHPPLQPKKPKLPLNFPSDLDHTVLVSLPPDILSEVLSNHRTTKPPLPKPHVTLPTPPPNPLHPPPSTRCLLLPQPPRPLKSPHLQHLSTLPQLRELISSRMQEDRNTDGDGDRGFEGPNEEDVDILVRYL</sequence>
<keyword evidence="4" id="KW-1185">Reference proteome</keyword>
<feature type="compositionally biased region" description="Low complexity" evidence="2">
    <location>
        <begin position="138"/>
        <end position="166"/>
    </location>
</feature>
<dbReference type="EMBL" id="ML121528">
    <property type="protein sequence ID" value="RPB29138.1"/>
    <property type="molecule type" value="Genomic_DNA"/>
</dbReference>
<dbReference type="InParanoid" id="A0A3N4M5I6"/>
<dbReference type="Pfam" id="PF14377">
    <property type="entry name" value="UBM"/>
    <property type="match status" value="2"/>
</dbReference>
<feature type="region of interest" description="Disordered" evidence="2">
    <location>
        <begin position="315"/>
        <end position="337"/>
    </location>
</feature>
<feature type="region of interest" description="Disordered" evidence="2">
    <location>
        <begin position="1"/>
        <end position="72"/>
    </location>
</feature>
<accession>A0A3N4M5I6</accession>
<dbReference type="InterPro" id="IPR025527">
    <property type="entry name" value="HUWE1/Rev1_UBM"/>
</dbReference>
<dbReference type="AlphaFoldDB" id="A0A3N4M5I6"/>
<feature type="compositionally biased region" description="Polar residues" evidence="2">
    <location>
        <begin position="56"/>
        <end position="71"/>
    </location>
</feature>
<gene>
    <name evidence="3" type="ORF">L211DRAFT_259846</name>
</gene>
<name>A0A3N4M5I6_9PEZI</name>
<feature type="region of interest" description="Disordered" evidence="2">
    <location>
        <begin position="253"/>
        <end position="277"/>
    </location>
</feature>
<feature type="region of interest" description="Disordered" evidence="2">
    <location>
        <begin position="93"/>
        <end position="166"/>
    </location>
</feature>
<reference evidence="3 4" key="1">
    <citation type="journal article" date="2018" name="Nat. Ecol. Evol.">
        <title>Pezizomycetes genomes reveal the molecular basis of ectomycorrhizal truffle lifestyle.</title>
        <authorList>
            <person name="Murat C."/>
            <person name="Payen T."/>
            <person name="Noel B."/>
            <person name="Kuo A."/>
            <person name="Morin E."/>
            <person name="Chen J."/>
            <person name="Kohler A."/>
            <person name="Krizsan K."/>
            <person name="Balestrini R."/>
            <person name="Da Silva C."/>
            <person name="Montanini B."/>
            <person name="Hainaut M."/>
            <person name="Levati E."/>
            <person name="Barry K.W."/>
            <person name="Belfiori B."/>
            <person name="Cichocki N."/>
            <person name="Clum A."/>
            <person name="Dockter R.B."/>
            <person name="Fauchery L."/>
            <person name="Guy J."/>
            <person name="Iotti M."/>
            <person name="Le Tacon F."/>
            <person name="Lindquist E.A."/>
            <person name="Lipzen A."/>
            <person name="Malagnac F."/>
            <person name="Mello A."/>
            <person name="Molinier V."/>
            <person name="Miyauchi S."/>
            <person name="Poulain J."/>
            <person name="Riccioni C."/>
            <person name="Rubini A."/>
            <person name="Sitrit Y."/>
            <person name="Splivallo R."/>
            <person name="Traeger S."/>
            <person name="Wang M."/>
            <person name="Zifcakova L."/>
            <person name="Wipf D."/>
            <person name="Zambonelli A."/>
            <person name="Paolocci F."/>
            <person name="Nowrousian M."/>
            <person name="Ottonello S."/>
            <person name="Baldrian P."/>
            <person name="Spatafora J.W."/>
            <person name="Henrissat B."/>
            <person name="Nagy L.G."/>
            <person name="Aury J.M."/>
            <person name="Wincker P."/>
            <person name="Grigoriev I.V."/>
            <person name="Bonfante P."/>
            <person name="Martin F.M."/>
        </authorList>
    </citation>
    <scope>NUCLEOTIDE SEQUENCE [LARGE SCALE GENOMIC DNA]</scope>
    <source>
        <strain evidence="3 4">ATCC MYA-4762</strain>
    </source>
</reference>
<feature type="compositionally biased region" description="Pro residues" evidence="2">
    <location>
        <begin position="258"/>
        <end position="277"/>
    </location>
</feature>
<keyword evidence="1" id="KW-0808">Transferase</keyword>
<feature type="compositionally biased region" description="Basic and acidic residues" evidence="2">
    <location>
        <begin position="315"/>
        <end position="329"/>
    </location>
</feature>